<evidence type="ECO:0000313" key="1">
    <source>
        <dbReference type="EMBL" id="KFD57686.1"/>
    </source>
</evidence>
<dbReference type="Proteomes" id="UP000030764">
    <property type="component" value="Unassembled WGS sequence"/>
</dbReference>
<name>A0A085NRY4_9BILA</name>
<reference evidence="2 3" key="1">
    <citation type="journal article" date="2014" name="Nat. Genet.">
        <title>Genome and transcriptome of the porcine whipworm Trichuris suis.</title>
        <authorList>
            <person name="Jex A.R."/>
            <person name="Nejsum P."/>
            <person name="Schwarz E.M."/>
            <person name="Hu L."/>
            <person name="Young N.D."/>
            <person name="Hall R.S."/>
            <person name="Korhonen P.K."/>
            <person name="Liao S."/>
            <person name="Thamsborg S."/>
            <person name="Xia J."/>
            <person name="Xu P."/>
            <person name="Wang S."/>
            <person name="Scheerlinck J.P."/>
            <person name="Hofmann A."/>
            <person name="Sternberg P.W."/>
            <person name="Wang J."/>
            <person name="Gasser R.B."/>
        </authorList>
    </citation>
    <scope>NUCLEOTIDE SEQUENCE [LARGE SCALE GENOMIC DNA]</scope>
    <source>
        <strain evidence="2">DCEP-RM93F</strain>
        <strain evidence="1">DCEP-RM93M</strain>
    </source>
</reference>
<dbReference type="AlphaFoldDB" id="A0A085NRY4"/>
<dbReference type="Proteomes" id="UP000030758">
    <property type="component" value="Unassembled WGS sequence"/>
</dbReference>
<dbReference type="EMBL" id="KL363187">
    <property type="protein sequence ID" value="KFD57686.1"/>
    <property type="molecule type" value="Genomic_DNA"/>
</dbReference>
<evidence type="ECO:0000313" key="3">
    <source>
        <dbReference type="Proteomes" id="UP000030764"/>
    </source>
</evidence>
<protein>
    <submittedName>
        <fullName evidence="2">Uncharacterized protein</fullName>
    </submittedName>
</protein>
<organism evidence="2">
    <name type="scientific">Trichuris suis</name>
    <name type="common">pig whipworm</name>
    <dbReference type="NCBI Taxonomy" id="68888"/>
    <lineage>
        <taxon>Eukaryota</taxon>
        <taxon>Metazoa</taxon>
        <taxon>Ecdysozoa</taxon>
        <taxon>Nematoda</taxon>
        <taxon>Enoplea</taxon>
        <taxon>Dorylaimia</taxon>
        <taxon>Trichinellida</taxon>
        <taxon>Trichuridae</taxon>
        <taxon>Trichuris</taxon>
    </lineage>
</organism>
<sequence>MLSSSLAICRRGNKKASAAGTRLILRVGGLKRVTSGKQENENKKSALTANAINQNWDIQSNEIDLAGDNQSTDRQAGLARPTFKTGSAPHGLEATCGISAVNQTKFTTSHLARRVKGPNEWSRPAGGLSSKYDDIFGAPINK</sequence>
<accession>A0A085NRY4</accession>
<keyword evidence="3" id="KW-1185">Reference proteome</keyword>
<gene>
    <name evidence="1" type="ORF">M513_01356</name>
    <name evidence="2" type="ORF">M514_01356</name>
</gene>
<evidence type="ECO:0000313" key="2">
    <source>
        <dbReference type="EMBL" id="KFD72230.1"/>
    </source>
</evidence>
<proteinExistence type="predicted"/>
<dbReference type="EMBL" id="KL367478">
    <property type="protein sequence ID" value="KFD72230.1"/>
    <property type="molecule type" value="Genomic_DNA"/>
</dbReference>